<evidence type="ECO:0000313" key="2">
    <source>
        <dbReference type="Proteomes" id="UP000264217"/>
    </source>
</evidence>
<proteinExistence type="predicted"/>
<gene>
    <name evidence="1" type="ORF">D0C36_03095</name>
</gene>
<organism evidence="1 2">
    <name type="scientific">Mucilaginibacter conchicola</name>
    <dbReference type="NCBI Taxonomy" id="2303333"/>
    <lineage>
        <taxon>Bacteria</taxon>
        <taxon>Pseudomonadati</taxon>
        <taxon>Bacteroidota</taxon>
        <taxon>Sphingobacteriia</taxon>
        <taxon>Sphingobacteriales</taxon>
        <taxon>Sphingobacteriaceae</taxon>
        <taxon>Mucilaginibacter</taxon>
    </lineage>
</organism>
<protein>
    <submittedName>
        <fullName evidence="1">Uncharacterized protein</fullName>
    </submittedName>
</protein>
<dbReference type="EMBL" id="QWDC01000001">
    <property type="protein sequence ID" value="RFZ94547.1"/>
    <property type="molecule type" value="Genomic_DNA"/>
</dbReference>
<dbReference type="AlphaFoldDB" id="A0A372NYF8"/>
<accession>A0A372NYF8</accession>
<name>A0A372NYF8_9SPHI</name>
<keyword evidence="2" id="KW-1185">Reference proteome</keyword>
<evidence type="ECO:0000313" key="1">
    <source>
        <dbReference type="EMBL" id="RFZ94547.1"/>
    </source>
</evidence>
<reference evidence="1 2" key="1">
    <citation type="submission" date="2018-08" db="EMBL/GenBank/DDBJ databases">
        <title>Mucilaginibacter sp. MYSH2.</title>
        <authorList>
            <person name="Seo T."/>
        </authorList>
    </citation>
    <scope>NUCLEOTIDE SEQUENCE [LARGE SCALE GENOMIC DNA]</scope>
    <source>
        <strain evidence="1 2">MYSH2</strain>
    </source>
</reference>
<sequence>MYDKAETIINGIKSTYPPVISAIRNIAVNGACSTPLNAPAIPTAIKLLVFKWMRPVWFTAKATNSPKNAPVNMVGANVPPLPPEPIVTPAAMILVSTSAAINNSISHGLDSQSLKKRSSFNTSILPLSICCK</sequence>
<dbReference type="Proteomes" id="UP000264217">
    <property type="component" value="Unassembled WGS sequence"/>
</dbReference>
<comment type="caution">
    <text evidence="1">The sequence shown here is derived from an EMBL/GenBank/DDBJ whole genome shotgun (WGS) entry which is preliminary data.</text>
</comment>